<dbReference type="AlphaFoldDB" id="A0AAQ3TNJ9"/>
<dbReference type="Pfam" id="PF13041">
    <property type="entry name" value="PPR_2"/>
    <property type="match status" value="1"/>
</dbReference>
<evidence type="ECO:0000313" key="4">
    <source>
        <dbReference type="EMBL" id="WVZ74915.1"/>
    </source>
</evidence>
<dbReference type="PANTHER" id="PTHR47926:SF452">
    <property type="entry name" value="PENTATRICOPEPTIDE REPEAT-CONTAINING PROTEIN"/>
    <property type="match status" value="1"/>
</dbReference>
<accession>A0AAQ3TNJ9</accession>
<dbReference type="InterPro" id="IPR002885">
    <property type="entry name" value="PPR_rpt"/>
</dbReference>
<name>A0AAQ3TNJ9_PASNO</name>
<dbReference type="PANTHER" id="PTHR47926">
    <property type="entry name" value="PENTATRICOPEPTIDE REPEAT-CONTAINING PROTEIN"/>
    <property type="match status" value="1"/>
</dbReference>
<dbReference type="EMBL" id="CP144749">
    <property type="protein sequence ID" value="WVZ74915.1"/>
    <property type="molecule type" value="Genomic_DNA"/>
</dbReference>
<sequence>MLSWNTLISGFGKHGHARAAIAAFERMKESGTAPDSITFTGLLAACSHAGLVSQGAEYLAAMSAAYGVPPRAEHVACVVDLLGRAGRLEEAEGHVVASALQDDAVVLGGLLSACRVHGDAGAGERVSRRLLALVGLRTSSPHVLLSHLYASGGRWDGAAAARRMAMRKDAGRSALRSVSDDK</sequence>
<keyword evidence="5" id="KW-1185">Reference proteome</keyword>
<dbReference type="PROSITE" id="PS51375">
    <property type="entry name" value="PPR"/>
    <property type="match status" value="1"/>
</dbReference>
<keyword evidence="2" id="KW-0809">Transit peptide</keyword>
<evidence type="ECO:0000313" key="5">
    <source>
        <dbReference type="Proteomes" id="UP001341281"/>
    </source>
</evidence>
<dbReference type="Proteomes" id="UP001341281">
    <property type="component" value="Chromosome 05"/>
</dbReference>
<evidence type="ECO:0000256" key="3">
    <source>
        <dbReference type="PROSITE-ProRule" id="PRU00708"/>
    </source>
</evidence>
<dbReference type="GO" id="GO:0003723">
    <property type="term" value="F:RNA binding"/>
    <property type="evidence" value="ECO:0007669"/>
    <property type="project" value="InterPro"/>
</dbReference>
<dbReference type="GO" id="GO:0009451">
    <property type="term" value="P:RNA modification"/>
    <property type="evidence" value="ECO:0007669"/>
    <property type="project" value="InterPro"/>
</dbReference>
<proteinExistence type="predicted"/>
<dbReference type="InterPro" id="IPR046960">
    <property type="entry name" value="PPR_At4g14850-like_plant"/>
</dbReference>
<gene>
    <name evidence="4" type="ORF">U9M48_023030</name>
</gene>
<feature type="repeat" description="PPR" evidence="3">
    <location>
        <begin position="1"/>
        <end position="34"/>
    </location>
</feature>
<evidence type="ECO:0008006" key="6">
    <source>
        <dbReference type="Google" id="ProtNLM"/>
    </source>
</evidence>
<evidence type="ECO:0000256" key="2">
    <source>
        <dbReference type="ARBA" id="ARBA00022946"/>
    </source>
</evidence>
<protein>
    <recommendedName>
        <fullName evidence="6">Pentatricopeptide repeat-containing protein</fullName>
    </recommendedName>
</protein>
<organism evidence="4 5">
    <name type="scientific">Paspalum notatum var. saurae</name>
    <dbReference type="NCBI Taxonomy" id="547442"/>
    <lineage>
        <taxon>Eukaryota</taxon>
        <taxon>Viridiplantae</taxon>
        <taxon>Streptophyta</taxon>
        <taxon>Embryophyta</taxon>
        <taxon>Tracheophyta</taxon>
        <taxon>Spermatophyta</taxon>
        <taxon>Magnoliopsida</taxon>
        <taxon>Liliopsida</taxon>
        <taxon>Poales</taxon>
        <taxon>Poaceae</taxon>
        <taxon>PACMAD clade</taxon>
        <taxon>Panicoideae</taxon>
        <taxon>Andropogonodae</taxon>
        <taxon>Paspaleae</taxon>
        <taxon>Paspalinae</taxon>
        <taxon>Paspalum</taxon>
    </lineage>
</organism>
<evidence type="ECO:0000256" key="1">
    <source>
        <dbReference type="ARBA" id="ARBA00022737"/>
    </source>
</evidence>
<reference evidence="4 5" key="1">
    <citation type="submission" date="2024-02" db="EMBL/GenBank/DDBJ databases">
        <title>High-quality chromosome-scale genome assembly of Pensacola bahiagrass (Paspalum notatum Flugge var. saurae).</title>
        <authorList>
            <person name="Vega J.M."/>
            <person name="Podio M."/>
            <person name="Orjuela J."/>
            <person name="Siena L.A."/>
            <person name="Pessino S.C."/>
            <person name="Combes M.C."/>
            <person name="Mariac C."/>
            <person name="Albertini E."/>
            <person name="Pupilli F."/>
            <person name="Ortiz J.P.A."/>
            <person name="Leblanc O."/>
        </authorList>
    </citation>
    <scope>NUCLEOTIDE SEQUENCE [LARGE SCALE GENOMIC DNA]</scope>
    <source>
        <strain evidence="4">R1</strain>
        <tissue evidence="4">Leaf</tissue>
    </source>
</reference>
<dbReference type="Gene3D" id="1.25.40.10">
    <property type="entry name" value="Tetratricopeptide repeat domain"/>
    <property type="match status" value="1"/>
</dbReference>
<dbReference type="InterPro" id="IPR011990">
    <property type="entry name" value="TPR-like_helical_dom_sf"/>
</dbReference>
<keyword evidence="1" id="KW-0677">Repeat</keyword>
<dbReference type="NCBIfam" id="TIGR00756">
    <property type="entry name" value="PPR"/>
    <property type="match status" value="1"/>
</dbReference>
<dbReference type="FunFam" id="1.25.40.10:FF:000158">
    <property type="entry name" value="pentatricopeptide repeat-containing protein At2g33680"/>
    <property type="match status" value="1"/>
</dbReference>
<dbReference type="GO" id="GO:0099402">
    <property type="term" value="P:plant organ development"/>
    <property type="evidence" value="ECO:0007669"/>
    <property type="project" value="UniProtKB-ARBA"/>
</dbReference>